<feature type="non-terminal residue" evidence="8">
    <location>
        <position position="121"/>
    </location>
</feature>
<dbReference type="Gene3D" id="1.10.510.10">
    <property type="entry name" value="Transferase(Phosphotransferase) domain 1"/>
    <property type="match status" value="1"/>
</dbReference>
<organism evidence="8 9">
    <name type="scientific">Eiseniibacteriota bacterium</name>
    <dbReference type="NCBI Taxonomy" id="2212470"/>
    <lineage>
        <taxon>Bacteria</taxon>
        <taxon>Candidatus Eiseniibacteriota</taxon>
    </lineage>
</organism>
<feature type="non-terminal residue" evidence="8">
    <location>
        <position position="1"/>
    </location>
</feature>
<dbReference type="AlphaFoldDB" id="A0A538TFM3"/>
<keyword evidence="3" id="KW-0547">Nucleotide-binding</keyword>
<evidence type="ECO:0000256" key="5">
    <source>
        <dbReference type="ARBA" id="ARBA00022840"/>
    </source>
</evidence>
<dbReference type="EMBL" id="VBOY01000137">
    <property type="protein sequence ID" value="TMQ62423.1"/>
    <property type="molecule type" value="Genomic_DNA"/>
</dbReference>
<dbReference type="SUPFAM" id="SSF56112">
    <property type="entry name" value="Protein kinase-like (PK-like)"/>
    <property type="match status" value="1"/>
</dbReference>
<comment type="caution">
    <text evidence="8">The sequence shown here is derived from an EMBL/GenBank/DDBJ whole genome shotgun (WGS) entry which is preliminary data.</text>
</comment>
<protein>
    <recommendedName>
        <fullName evidence="1">non-specific serine/threonine protein kinase</fullName>
        <ecNumber evidence="1">2.7.11.1</ecNumber>
    </recommendedName>
</protein>
<gene>
    <name evidence="8" type="ORF">E6K78_11805</name>
</gene>
<evidence type="ECO:0000313" key="8">
    <source>
        <dbReference type="EMBL" id="TMQ62423.1"/>
    </source>
</evidence>
<name>A0A538TFM3_UNCEI</name>
<dbReference type="InterPro" id="IPR050660">
    <property type="entry name" value="NEK_Ser/Thr_kinase"/>
</dbReference>
<dbReference type="InterPro" id="IPR000719">
    <property type="entry name" value="Prot_kinase_dom"/>
</dbReference>
<accession>A0A538TFM3</accession>
<evidence type="ECO:0000259" key="7">
    <source>
        <dbReference type="PROSITE" id="PS50011"/>
    </source>
</evidence>
<reference evidence="8 9" key="1">
    <citation type="journal article" date="2019" name="Nat. Microbiol.">
        <title>Mediterranean grassland soil C-N compound turnover is dependent on rainfall and depth, and is mediated by genomically divergent microorganisms.</title>
        <authorList>
            <person name="Diamond S."/>
            <person name="Andeer P.F."/>
            <person name="Li Z."/>
            <person name="Crits-Christoph A."/>
            <person name="Burstein D."/>
            <person name="Anantharaman K."/>
            <person name="Lane K.R."/>
            <person name="Thomas B.C."/>
            <person name="Pan C."/>
            <person name="Northen T.R."/>
            <person name="Banfield J.F."/>
        </authorList>
    </citation>
    <scope>NUCLEOTIDE SEQUENCE [LARGE SCALE GENOMIC DNA]</scope>
    <source>
        <strain evidence="8">WS_8</strain>
    </source>
</reference>
<feature type="region of interest" description="Disordered" evidence="6">
    <location>
        <begin position="86"/>
        <end position="121"/>
    </location>
</feature>
<dbReference type="PANTHER" id="PTHR43671:SF13">
    <property type="entry name" value="SERINE_THREONINE-PROTEIN KINASE NEK2"/>
    <property type="match status" value="1"/>
</dbReference>
<proteinExistence type="predicted"/>
<evidence type="ECO:0000256" key="3">
    <source>
        <dbReference type="ARBA" id="ARBA00022741"/>
    </source>
</evidence>
<evidence type="ECO:0000256" key="4">
    <source>
        <dbReference type="ARBA" id="ARBA00022777"/>
    </source>
</evidence>
<keyword evidence="8" id="KW-0723">Serine/threonine-protein kinase</keyword>
<evidence type="ECO:0000313" key="9">
    <source>
        <dbReference type="Proteomes" id="UP000316609"/>
    </source>
</evidence>
<evidence type="ECO:0000256" key="1">
    <source>
        <dbReference type="ARBA" id="ARBA00012513"/>
    </source>
</evidence>
<sequence>NILLQAGHAVVADFGIARAIRAAGGTKLTTTGTVLGTPTYMSPEQVIGSSELDGRSDVYSLGCVLYEMLAGVPPFAGATGESLAHQHLSAEPSPVTSKRPAVPEPTARALAKALAKAPADR</sequence>
<dbReference type="EC" id="2.7.11.1" evidence="1"/>
<evidence type="ECO:0000256" key="2">
    <source>
        <dbReference type="ARBA" id="ARBA00022679"/>
    </source>
</evidence>
<keyword evidence="4 8" id="KW-0418">Kinase</keyword>
<feature type="compositionally biased region" description="Low complexity" evidence="6">
    <location>
        <begin position="107"/>
        <end position="121"/>
    </location>
</feature>
<keyword evidence="5" id="KW-0067">ATP-binding</keyword>
<dbReference type="GO" id="GO:0004674">
    <property type="term" value="F:protein serine/threonine kinase activity"/>
    <property type="evidence" value="ECO:0007669"/>
    <property type="project" value="UniProtKB-KW"/>
</dbReference>
<keyword evidence="2" id="KW-0808">Transferase</keyword>
<dbReference type="PROSITE" id="PS50011">
    <property type="entry name" value="PROTEIN_KINASE_DOM"/>
    <property type="match status" value="1"/>
</dbReference>
<dbReference type="PANTHER" id="PTHR43671">
    <property type="entry name" value="SERINE/THREONINE-PROTEIN KINASE NEK"/>
    <property type="match status" value="1"/>
</dbReference>
<dbReference type="InterPro" id="IPR011009">
    <property type="entry name" value="Kinase-like_dom_sf"/>
</dbReference>
<evidence type="ECO:0000256" key="6">
    <source>
        <dbReference type="SAM" id="MobiDB-lite"/>
    </source>
</evidence>
<dbReference type="Proteomes" id="UP000316609">
    <property type="component" value="Unassembled WGS sequence"/>
</dbReference>
<dbReference type="GO" id="GO:0005524">
    <property type="term" value="F:ATP binding"/>
    <property type="evidence" value="ECO:0007669"/>
    <property type="project" value="UniProtKB-KW"/>
</dbReference>
<feature type="domain" description="Protein kinase" evidence="7">
    <location>
        <begin position="1"/>
        <end position="121"/>
    </location>
</feature>
<dbReference type="Pfam" id="PF00069">
    <property type="entry name" value="Pkinase"/>
    <property type="match status" value="1"/>
</dbReference>